<protein>
    <submittedName>
        <fullName evidence="5">Cobyrinic acid a,c-diamide synthase</fullName>
    </submittedName>
</protein>
<keyword evidence="1" id="KW-0479">Metal-binding</keyword>
<organism evidence="5 6">
    <name type="scientific">Desulfomarina profundi</name>
    <dbReference type="NCBI Taxonomy" id="2772557"/>
    <lineage>
        <taxon>Bacteria</taxon>
        <taxon>Pseudomonadati</taxon>
        <taxon>Thermodesulfobacteriota</taxon>
        <taxon>Desulfobulbia</taxon>
        <taxon>Desulfobulbales</taxon>
        <taxon>Desulfobulbaceae</taxon>
        <taxon>Desulfomarina</taxon>
    </lineage>
</organism>
<dbReference type="AlphaFoldDB" id="A0A8D5FDG6"/>
<feature type="domain" description="4Fe-4S ferredoxin-type" evidence="4">
    <location>
        <begin position="59"/>
        <end position="84"/>
    </location>
</feature>
<dbReference type="CDD" id="cd03110">
    <property type="entry name" value="SIMIBI_bact_arch"/>
    <property type="match status" value="1"/>
</dbReference>
<dbReference type="KEGG" id="dbk:DGMP_02400"/>
<dbReference type="PROSITE" id="PS00198">
    <property type="entry name" value="4FE4S_FER_1"/>
    <property type="match status" value="1"/>
</dbReference>
<keyword evidence="6" id="KW-1185">Reference proteome</keyword>
<dbReference type="Pfam" id="PF00037">
    <property type="entry name" value="Fer4"/>
    <property type="match status" value="1"/>
</dbReference>
<proteinExistence type="predicted"/>
<evidence type="ECO:0000313" key="6">
    <source>
        <dbReference type="Proteomes" id="UP000826725"/>
    </source>
</evidence>
<dbReference type="PANTHER" id="PTHR43534:SF1">
    <property type="entry name" value="4FE-4S CLUSTER CONTAINING PARA FAMILY ATPASE PROTEIN"/>
    <property type="match status" value="1"/>
</dbReference>
<feature type="domain" description="4Fe-4S ferredoxin-type" evidence="4">
    <location>
        <begin position="85"/>
        <end position="114"/>
    </location>
</feature>
<gene>
    <name evidence="5" type="ORF">DGMP_02400</name>
</gene>
<dbReference type="InterPro" id="IPR002586">
    <property type="entry name" value="CobQ/CobB/MinD/ParA_Nub-bd_dom"/>
</dbReference>
<evidence type="ECO:0000313" key="5">
    <source>
        <dbReference type="EMBL" id="BCL59547.1"/>
    </source>
</evidence>
<dbReference type="Proteomes" id="UP000826725">
    <property type="component" value="Chromosome"/>
</dbReference>
<dbReference type="GO" id="GO:0046872">
    <property type="term" value="F:metal ion binding"/>
    <property type="evidence" value="ECO:0007669"/>
    <property type="project" value="UniProtKB-KW"/>
</dbReference>
<dbReference type="PANTHER" id="PTHR43534">
    <property type="entry name" value="MIND SUPERFAMILY P-LOOP ATPASE CONTAINING AN INSERTED FERREDOXIN DOMAIN"/>
    <property type="match status" value="1"/>
</dbReference>
<evidence type="ECO:0000256" key="2">
    <source>
        <dbReference type="ARBA" id="ARBA00023004"/>
    </source>
</evidence>
<dbReference type="PROSITE" id="PS51379">
    <property type="entry name" value="4FE4S_FER_2"/>
    <property type="match status" value="2"/>
</dbReference>
<evidence type="ECO:0000259" key="4">
    <source>
        <dbReference type="PROSITE" id="PS51379"/>
    </source>
</evidence>
<dbReference type="EMBL" id="AP024086">
    <property type="protein sequence ID" value="BCL59547.1"/>
    <property type="molecule type" value="Genomic_DNA"/>
</dbReference>
<dbReference type="InterPro" id="IPR017900">
    <property type="entry name" value="4Fe4S_Fe_S_CS"/>
</dbReference>
<dbReference type="InterPro" id="IPR017896">
    <property type="entry name" value="4Fe4S_Fe-S-bd"/>
</dbReference>
<name>A0A8D5FDG6_9BACT</name>
<keyword evidence="2" id="KW-0408">Iron</keyword>
<dbReference type="RefSeq" id="WP_228855762.1">
    <property type="nucleotide sequence ID" value="NZ_AP024086.1"/>
</dbReference>
<reference evidence="5" key="1">
    <citation type="submission" date="2020-09" db="EMBL/GenBank/DDBJ databases">
        <title>Desulfogranum mesoprofundum gen. nov., sp. nov., a novel mesophilic, sulfate-reducing chemolithoautotroph isolated from a deep-sea hydrothermal vent chimney in the Suiyo Seamount.</title>
        <authorList>
            <person name="Hashimoto Y."/>
            <person name="Nakagawa S."/>
        </authorList>
    </citation>
    <scope>NUCLEOTIDE SEQUENCE</scope>
    <source>
        <strain evidence="5">KT2</strain>
    </source>
</reference>
<evidence type="ECO:0000256" key="1">
    <source>
        <dbReference type="ARBA" id="ARBA00022723"/>
    </source>
</evidence>
<dbReference type="Pfam" id="PF01656">
    <property type="entry name" value="CbiA"/>
    <property type="match status" value="1"/>
</dbReference>
<evidence type="ECO:0000256" key="3">
    <source>
        <dbReference type="ARBA" id="ARBA00023014"/>
    </source>
</evidence>
<dbReference type="GO" id="GO:0051536">
    <property type="term" value="F:iron-sulfur cluster binding"/>
    <property type="evidence" value="ECO:0007669"/>
    <property type="project" value="UniProtKB-KW"/>
</dbReference>
<sequence>MRELVIISGKGGTGKTSLTAAFAALAENAVLCDADVDAADLHLLLAPEVKKRTDFMGGSLAAIRQDDCVECGKCLELCKFEAISEDFVVDPIACEGCGVCVDLCPEQAIDFPVQKCGEWFISDTRYGTMVHARLGIAEENSGKLVSLVRQQAKEIAEVEGRELILTDGPPGIGCPVIAAIGGATALVIIVEPTVSGLHDMSRVADLARHFKVPGLVCVNKYDLNEEMAARIENVATERNMEIVGRIPFDPEFTRAMVEGKNILEFVPGSATVETVRSVWGSILSSPAMNKLGLKDFSKTIR</sequence>
<keyword evidence="3" id="KW-0411">Iron-sulfur</keyword>
<accession>A0A8D5FDG6</accession>